<dbReference type="Proteomes" id="UP001500842">
    <property type="component" value="Unassembled WGS sequence"/>
</dbReference>
<keyword evidence="3" id="KW-1185">Reference proteome</keyword>
<organism evidence="2 3">
    <name type="scientific">Nocardioides humi</name>
    <dbReference type="NCBI Taxonomy" id="449461"/>
    <lineage>
        <taxon>Bacteria</taxon>
        <taxon>Bacillati</taxon>
        <taxon>Actinomycetota</taxon>
        <taxon>Actinomycetes</taxon>
        <taxon>Propionibacteriales</taxon>
        <taxon>Nocardioidaceae</taxon>
        <taxon>Nocardioides</taxon>
    </lineage>
</organism>
<feature type="domain" description="Mycothiol-dependent maleylpyruvate isomerase metal-binding" evidence="1">
    <location>
        <begin position="11"/>
        <end position="94"/>
    </location>
</feature>
<reference evidence="2 3" key="1">
    <citation type="journal article" date="2019" name="Int. J. Syst. Evol. Microbiol.">
        <title>The Global Catalogue of Microorganisms (GCM) 10K type strain sequencing project: providing services to taxonomists for standard genome sequencing and annotation.</title>
        <authorList>
            <consortium name="The Broad Institute Genomics Platform"/>
            <consortium name="The Broad Institute Genome Sequencing Center for Infectious Disease"/>
            <person name="Wu L."/>
            <person name="Ma J."/>
        </authorList>
    </citation>
    <scope>NUCLEOTIDE SEQUENCE [LARGE SCALE GENOMIC DNA]</scope>
    <source>
        <strain evidence="2 3">JCM 14942</strain>
    </source>
</reference>
<protein>
    <recommendedName>
        <fullName evidence="1">Mycothiol-dependent maleylpyruvate isomerase metal-binding domain-containing protein</fullName>
    </recommendedName>
</protein>
<dbReference type="InterPro" id="IPR017517">
    <property type="entry name" value="Maleyloyr_isom"/>
</dbReference>
<dbReference type="SUPFAM" id="SSF109854">
    <property type="entry name" value="DinB/YfiT-like putative metalloenzymes"/>
    <property type="match status" value="1"/>
</dbReference>
<evidence type="ECO:0000313" key="3">
    <source>
        <dbReference type="Proteomes" id="UP001500842"/>
    </source>
</evidence>
<dbReference type="NCBIfam" id="TIGR03083">
    <property type="entry name" value="maleylpyruvate isomerase family mycothiol-dependent enzyme"/>
    <property type="match status" value="1"/>
</dbReference>
<accession>A0ABN2B0T2</accession>
<proteinExistence type="predicted"/>
<dbReference type="Pfam" id="PF11716">
    <property type="entry name" value="MDMPI_N"/>
    <property type="match status" value="1"/>
</dbReference>
<dbReference type="EMBL" id="BAAAOR010000028">
    <property type="protein sequence ID" value="GAA1530616.1"/>
    <property type="molecule type" value="Genomic_DNA"/>
</dbReference>
<evidence type="ECO:0000259" key="1">
    <source>
        <dbReference type="Pfam" id="PF11716"/>
    </source>
</evidence>
<dbReference type="RefSeq" id="WP_141006537.1">
    <property type="nucleotide sequence ID" value="NZ_BAAAOR010000028.1"/>
</dbReference>
<dbReference type="InterPro" id="IPR034660">
    <property type="entry name" value="DinB/YfiT-like"/>
</dbReference>
<gene>
    <name evidence="2" type="ORF">GCM10009788_37400</name>
</gene>
<dbReference type="Gene3D" id="1.20.120.450">
    <property type="entry name" value="dinb family like domain"/>
    <property type="match status" value="1"/>
</dbReference>
<comment type="caution">
    <text evidence="2">The sequence shown here is derived from an EMBL/GenBank/DDBJ whole genome shotgun (WGS) entry which is preliminary data.</text>
</comment>
<evidence type="ECO:0000313" key="2">
    <source>
        <dbReference type="EMBL" id="GAA1530616.1"/>
    </source>
</evidence>
<dbReference type="InterPro" id="IPR024344">
    <property type="entry name" value="MDMPI_metal-binding"/>
</dbReference>
<sequence>MADLTALAAMAAASAAYRRLAERARTADPDLPTRLTGWSVGDLVDHVAWGAAMEAAAVRAVAGLPAADPVSPSLVEAVTAFEQAAGLQVDPAAAVVLPAGTVPFAYAAPLFAFEAAVHSADLDHALTGEDPPLSADELSACAVVIGPMLDLLASTAPVGEVVIDLVGLGDGIRLSTNGTEDGAAGAWQQSVPDGRRAATTLTGSAQDVVLFASGRIGANRLQVRGEAEHAERFKAYFPGP</sequence>
<name>A0ABN2B0T2_9ACTN</name>